<evidence type="ECO:0000256" key="3">
    <source>
        <dbReference type="ARBA" id="ARBA00022989"/>
    </source>
</evidence>
<protein>
    <submittedName>
        <fullName evidence="8">Heme biosynthesis protein HemY</fullName>
    </submittedName>
</protein>
<gene>
    <name evidence="8" type="ORF">KB874_06495</name>
</gene>
<evidence type="ECO:0000259" key="7">
    <source>
        <dbReference type="Pfam" id="PF07219"/>
    </source>
</evidence>
<organism evidence="8 9">
    <name type="scientific">Thetidibacter halocola</name>
    <dbReference type="NCBI Taxonomy" id="2827239"/>
    <lineage>
        <taxon>Bacteria</taxon>
        <taxon>Pseudomonadati</taxon>
        <taxon>Pseudomonadota</taxon>
        <taxon>Alphaproteobacteria</taxon>
        <taxon>Rhodobacterales</taxon>
        <taxon>Roseobacteraceae</taxon>
        <taxon>Thetidibacter</taxon>
    </lineage>
</organism>
<proteinExistence type="predicted"/>
<keyword evidence="2 6" id="KW-0812">Transmembrane</keyword>
<dbReference type="InterPro" id="IPR010817">
    <property type="entry name" value="HemY_N"/>
</dbReference>
<evidence type="ECO:0000313" key="9">
    <source>
        <dbReference type="Proteomes" id="UP000681356"/>
    </source>
</evidence>
<dbReference type="SUPFAM" id="SSF48452">
    <property type="entry name" value="TPR-like"/>
    <property type="match status" value="1"/>
</dbReference>
<comment type="subcellular location">
    <subcellularLocation>
        <location evidence="1">Membrane</location>
    </subcellularLocation>
</comment>
<accession>A0A8J8B6W6</accession>
<evidence type="ECO:0000256" key="2">
    <source>
        <dbReference type="ARBA" id="ARBA00022692"/>
    </source>
</evidence>
<name>A0A8J8B6W6_9RHOB</name>
<reference evidence="8" key="1">
    <citation type="submission" date="2021-04" db="EMBL/GenBank/DDBJ databases">
        <authorList>
            <person name="Yoon J."/>
        </authorList>
    </citation>
    <scope>NUCLEOTIDE SEQUENCE</scope>
    <source>
        <strain evidence="8">KMU-90</strain>
    </source>
</reference>
<dbReference type="Proteomes" id="UP000681356">
    <property type="component" value="Unassembled WGS sequence"/>
</dbReference>
<evidence type="ECO:0000256" key="4">
    <source>
        <dbReference type="ARBA" id="ARBA00023136"/>
    </source>
</evidence>
<comment type="caution">
    <text evidence="8">The sequence shown here is derived from an EMBL/GenBank/DDBJ whole genome shotgun (WGS) entry which is preliminary data.</text>
</comment>
<dbReference type="AlphaFoldDB" id="A0A8J8B6W6"/>
<dbReference type="Gene3D" id="1.25.40.10">
    <property type="entry name" value="Tetratricopeptide repeat domain"/>
    <property type="match status" value="1"/>
</dbReference>
<evidence type="ECO:0000256" key="6">
    <source>
        <dbReference type="SAM" id="Phobius"/>
    </source>
</evidence>
<dbReference type="PIRSF" id="PIRSF031802">
    <property type="entry name" value="UCP031802"/>
    <property type="match status" value="1"/>
</dbReference>
<keyword evidence="4 6" id="KW-0472">Membrane</keyword>
<dbReference type="InterPro" id="IPR011990">
    <property type="entry name" value="TPR-like_helical_dom_sf"/>
</dbReference>
<evidence type="ECO:0000313" key="8">
    <source>
        <dbReference type="EMBL" id="MBS0123782.1"/>
    </source>
</evidence>
<evidence type="ECO:0000256" key="5">
    <source>
        <dbReference type="SAM" id="MobiDB-lite"/>
    </source>
</evidence>
<dbReference type="EMBL" id="JAGTUU010000002">
    <property type="protein sequence ID" value="MBS0123782.1"/>
    <property type="molecule type" value="Genomic_DNA"/>
</dbReference>
<evidence type="ECO:0000256" key="1">
    <source>
        <dbReference type="ARBA" id="ARBA00004370"/>
    </source>
</evidence>
<sequence length="495" mass="53637">MLWSLIKIVLFVAMVASLTLGAGYLMESEGGVQVTVAGTEYTLGPLQSVIAALVLVVVLYAFFKLAGFLVALIRFINGDETALSRYFDRNRERKGFQALSEGMMALASGEARLAMAKAQKADKYLHRPELTDLLTAQAAEMAGDNRKAEEVYKRLLQNSDTRFVGVRGLMKQKLTAGDTDTALKLAERAFALKPKHTEVQDVLLRLQAEKADYEGARKTLAAKLKHGALPRDVYKRRDAVLALSQAKDVIDETKTIEAREAAIAANKSSPDLVPAAAMAARGYIAQGQKRHAIRVLKKAWEAQPHPDLAAAFAEIEPTETPAERVRRFGMLTAIKPDHRETRLLKAELNLAAEDFPAARRALGDLAEHEPDTRVLAIMAAVEKGEGASEAVVRGWLARALTAPRGPQWVCDKCHTIHADWTPICSNCGAFDTLSWTTPPQSETALPGGAGMLPLIVGAIEDKSGEAEAKPPAQADSAPASKTEIEDAETVEEKAK</sequence>
<dbReference type="Pfam" id="PF07219">
    <property type="entry name" value="HemY_N"/>
    <property type="match status" value="1"/>
</dbReference>
<keyword evidence="3 6" id="KW-1133">Transmembrane helix</keyword>
<feature type="region of interest" description="Disordered" evidence="5">
    <location>
        <begin position="461"/>
        <end position="495"/>
    </location>
</feature>
<dbReference type="InterPro" id="IPR016982">
    <property type="entry name" value="Mms48"/>
</dbReference>
<feature type="domain" description="HemY N-terminal" evidence="7">
    <location>
        <begin position="30"/>
        <end position="143"/>
    </location>
</feature>
<dbReference type="RefSeq" id="WP_212535737.1">
    <property type="nucleotide sequence ID" value="NZ_JAGTUU010000002.1"/>
</dbReference>
<dbReference type="GO" id="GO:0016020">
    <property type="term" value="C:membrane"/>
    <property type="evidence" value="ECO:0007669"/>
    <property type="project" value="UniProtKB-SubCell"/>
</dbReference>
<keyword evidence="9" id="KW-1185">Reference proteome</keyword>
<feature type="transmembrane region" description="Helical" evidence="6">
    <location>
        <begin position="49"/>
        <end position="76"/>
    </location>
</feature>